<sequence>MIQGCPRSHNGSPWYVWCGKCNEFPWP</sequence>
<proteinExistence type="predicted"/>
<evidence type="ECO:0000313" key="1">
    <source>
        <dbReference type="EMBL" id="JAH60740.1"/>
    </source>
</evidence>
<protein>
    <submittedName>
        <fullName evidence="1">Uncharacterized protein</fullName>
    </submittedName>
</protein>
<name>A0A0E9U6H8_ANGAN</name>
<reference evidence="1" key="2">
    <citation type="journal article" date="2015" name="Fish Shellfish Immunol.">
        <title>Early steps in the European eel (Anguilla anguilla)-Vibrio vulnificus interaction in the gills: Role of the RtxA13 toxin.</title>
        <authorList>
            <person name="Callol A."/>
            <person name="Pajuelo D."/>
            <person name="Ebbesson L."/>
            <person name="Teles M."/>
            <person name="MacKenzie S."/>
            <person name="Amaro C."/>
        </authorList>
    </citation>
    <scope>NUCLEOTIDE SEQUENCE</scope>
</reference>
<organism evidence="1">
    <name type="scientific">Anguilla anguilla</name>
    <name type="common">European freshwater eel</name>
    <name type="synonym">Muraena anguilla</name>
    <dbReference type="NCBI Taxonomy" id="7936"/>
    <lineage>
        <taxon>Eukaryota</taxon>
        <taxon>Metazoa</taxon>
        <taxon>Chordata</taxon>
        <taxon>Craniata</taxon>
        <taxon>Vertebrata</taxon>
        <taxon>Euteleostomi</taxon>
        <taxon>Actinopterygii</taxon>
        <taxon>Neopterygii</taxon>
        <taxon>Teleostei</taxon>
        <taxon>Anguilliformes</taxon>
        <taxon>Anguillidae</taxon>
        <taxon>Anguilla</taxon>
    </lineage>
</organism>
<dbReference type="AlphaFoldDB" id="A0A0E9U6H8"/>
<reference evidence="1" key="1">
    <citation type="submission" date="2014-11" db="EMBL/GenBank/DDBJ databases">
        <authorList>
            <person name="Amaro Gonzalez C."/>
        </authorList>
    </citation>
    <scope>NUCLEOTIDE SEQUENCE</scope>
</reference>
<dbReference type="EMBL" id="GBXM01047837">
    <property type="protein sequence ID" value="JAH60740.1"/>
    <property type="molecule type" value="Transcribed_RNA"/>
</dbReference>
<accession>A0A0E9U6H8</accession>